<evidence type="ECO:0000256" key="3">
    <source>
        <dbReference type="ARBA" id="ARBA00023237"/>
    </source>
</evidence>
<accession>A0ABX7M894</accession>
<dbReference type="InterPro" id="IPR050330">
    <property type="entry name" value="Bact_OuterMem_StrucFunc"/>
</dbReference>
<dbReference type="SUPFAM" id="SSF103088">
    <property type="entry name" value="OmpA-like"/>
    <property type="match status" value="1"/>
</dbReference>
<evidence type="ECO:0000256" key="4">
    <source>
        <dbReference type="PROSITE-ProRule" id="PRU00473"/>
    </source>
</evidence>
<feature type="compositionally biased region" description="Polar residues" evidence="5">
    <location>
        <begin position="332"/>
        <end position="347"/>
    </location>
</feature>
<feature type="signal peptide" evidence="6">
    <location>
        <begin position="1"/>
        <end position="19"/>
    </location>
</feature>
<protein>
    <submittedName>
        <fullName evidence="8">OmpA family protein</fullName>
    </submittedName>
</protein>
<keyword evidence="2 4" id="KW-0472">Membrane</keyword>
<name>A0ABX7M894_9RHOO</name>
<sequence length="369" mass="39938">MSKISTALFAALVMLGALAQPALAERGADHPEVSRYPGAVIEGYDFKEYEEAQLILSRPAYRGGEFTADKVLPLEGRVTYIHYEMPKTASALQVFRNYQSALKRSGFSELFVCDRPCTDANLSSFKALMKARDLYLNGSRENQYLAAKRGNTYVSLWVNDLGEPNAWLFVIEKGSLDDNQMAISGESPIAKSLSEQGRVDLYGFQFDTGKAVLRDSSQATLKELGKVLQDNPTLQIEVIGHTDDVGGADANQRLSEARARAVTEALARNGIDASRMLARGMGQTQPLAANTDETGRAKNRRVEIIAQRPAATAAAQTSRPAPRPQTQTAPANGNSNESNKSAADTTRSVIDSATTAIDTAYKLKGLLGL</sequence>
<dbReference type="RefSeq" id="WP_206254473.1">
    <property type="nucleotide sequence ID" value="NZ_CP071060.1"/>
</dbReference>
<dbReference type="PRINTS" id="PR01023">
    <property type="entry name" value="NAFLGMOTY"/>
</dbReference>
<evidence type="ECO:0000313" key="9">
    <source>
        <dbReference type="Proteomes" id="UP000663570"/>
    </source>
</evidence>
<dbReference type="PANTHER" id="PTHR30329">
    <property type="entry name" value="STATOR ELEMENT OF FLAGELLAR MOTOR COMPLEX"/>
    <property type="match status" value="1"/>
</dbReference>
<feature type="compositionally biased region" description="Low complexity" evidence="5">
    <location>
        <begin position="308"/>
        <end position="331"/>
    </location>
</feature>
<dbReference type="PROSITE" id="PS51123">
    <property type="entry name" value="OMPA_2"/>
    <property type="match status" value="1"/>
</dbReference>
<proteinExistence type="predicted"/>
<evidence type="ECO:0000256" key="1">
    <source>
        <dbReference type="ARBA" id="ARBA00004442"/>
    </source>
</evidence>
<dbReference type="CDD" id="cd07185">
    <property type="entry name" value="OmpA_C-like"/>
    <property type="match status" value="1"/>
</dbReference>
<evidence type="ECO:0000256" key="6">
    <source>
        <dbReference type="SAM" id="SignalP"/>
    </source>
</evidence>
<keyword evidence="6" id="KW-0732">Signal</keyword>
<dbReference type="PRINTS" id="PR01021">
    <property type="entry name" value="OMPADOMAIN"/>
</dbReference>
<organism evidence="8 9">
    <name type="scientific">Niveibacterium microcysteis</name>
    <dbReference type="NCBI Taxonomy" id="2811415"/>
    <lineage>
        <taxon>Bacteria</taxon>
        <taxon>Pseudomonadati</taxon>
        <taxon>Pseudomonadota</taxon>
        <taxon>Betaproteobacteria</taxon>
        <taxon>Rhodocyclales</taxon>
        <taxon>Rhodocyclaceae</taxon>
        <taxon>Niveibacterium</taxon>
    </lineage>
</organism>
<evidence type="ECO:0000313" key="8">
    <source>
        <dbReference type="EMBL" id="QSI76879.1"/>
    </source>
</evidence>
<keyword evidence="9" id="KW-1185">Reference proteome</keyword>
<dbReference type="InterPro" id="IPR006690">
    <property type="entry name" value="OMPA-like_CS"/>
</dbReference>
<dbReference type="InterPro" id="IPR036737">
    <property type="entry name" value="OmpA-like_sf"/>
</dbReference>
<reference evidence="8 9" key="1">
    <citation type="submission" date="2021-02" db="EMBL/GenBank/DDBJ databases">
        <title>Niveibacterium changnyeongensis HC41.</title>
        <authorList>
            <person name="Kang M."/>
        </authorList>
    </citation>
    <scope>NUCLEOTIDE SEQUENCE [LARGE SCALE GENOMIC DNA]</scope>
    <source>
        <strain evidence="8 9">HC41</strain>
    </source>
</reference>
<comment type="subcellular location">
    <subcellularLocation>
        <location evidence="1">Cell outer membrane</location>
    </subcellularLocation>
</comment>
<feature type="region of interest" description="Disordered" evidence="5">
    <location>
        <begin position="308"/>
        <end position="347"/>
    </location>
</feature>
<feature type="domain" description="OmpA-like" evidence="7">
    <location>
        <begin position="193"/>
        <end position="310"/>
    </location>
</feature>
<dbReference type="PANTHER" id="PTHR30329:SF21">
    <property type="entry name" value="LIPOPROTEIN YIAD-RELATED"/>
    <property type="match status" value="1"/>
</dbReference>
<evidence type="ECO:0000256" key="5">
    <source>
        <dbReference type="SAM" id="MobiDB-lite"/>
    </source>
</evidence>
<evidence type="ECO:0000256" key="2">
    <source>
        <dbReference type="ARBA" id="ARBA00023136"/>
    </source>
</evidence>
<dbReference type="Proteomes" id="UP000663570">
    <property type="component" value="Chromosome"/>
</dbReference>
<dbReference type="InterPro" id="IPR006665">
    <property type="entry name" value="OmpA-like"/>
</dbReference>
<feature type="chain" id="PRO_5047231254" evidence="6">
    <location>
        <begin position="20"/>
        <end position="369"/>
    </location>
</feature>
<dbReference type="PROSITE" id="PS01068">
    <property type="entry name" value="OMPA_1"/>
    <property type="match status" value="1"/>
</dbReference>
<keyword evidence="3" id="KW-0998">Cell outer membrane</keyword>
<dbReference type="Gene3D" id="3.30.1330.60">
    <property type="entry name" value="OmpA-like domain"/>
    <property type="match status" value="1"/>
</dbReference>
<evidence type="ECO:0000259" key="7">
    <source>
        <dbReference type="PROSITE" id="PS51123"/>
    </source>
</evidence>
<gene>
    <name evidence="8" type="ORF">JY500_20920</name>
</gene>
<dbReference type="Pfam" id="PF00691">
    <property type="entry name" value="OmpA"/>
    <property type="match status" value="1"/>
</dbReference>
<dbReference type="InterPro" id="IPR006664">
    <property type="entry name" value="OMP_bac"/>
</dbReference>
<dbReference type="EMBL" id="CP071060">
    <property type="protein sequence ID" value="QSI76879.1"/>
    <property type="molecule type" value="Genomic_DNA"/>
</dbReference>